<evidence type="ECO:0000256" key="7">
    <source>
        <dbReference type="ARBA" id="ARBA00022723"/>
    </source>
</evidence>
<protein>
    <recommendedName>
        <fullName evidence="18">Thiamine-phosphate synthase</fullName>
        <shortName evidence="18">TP synthase</shortName>
        <shortName evidence="18">TPS</shortName>
        <ecNumber evidence="18">2.5.1.3</ecNumber>
    </recommendedName>
    <alternativeName>
        <fullName evidence="18">Thiamine-phosphate pyrophosphorylase</fullName>
        <shortName evidence="18">TMP pyrophosphorylase</shortName>
        <shortName evidence="18">TMP-PPase</shortName>
    </alternativeName>
</protein>
<feature type="binding site" evidence="18">
    <location>
        <position position="110"/>
    </location>
    <ligand>
        <name>4-amino-2-methyl-5-(diphosphooxymethyl)pyrimidine</name>
        <dbReference type="ChEBI" id="CHEBI:57841"/>
    </ligand>
</feature>
<comment type="pathway">
    <text evidence="3">Cofactor biosynthesis; thiamine diphosphate biosynthesis; 4-amino-2-methyl-5-diphosphomethylpyrimidine from 5-amino-1-(5-phospho-D-ribosyl)imidazole: step 3/3.</text>
</comment>
<dbReference type="FunFam" id="3.40.1190.20:FF:000003">
    <property type="entry name" value="Phosphomethylpyrimidine kinase ThiD"/>
    <property type="match status" value="1"/>
</dbReference>
<keyword evidence="12 18" id="KW-0784">Thiamine biosynthesis</keyword>
<dbReference type="GO" id="GO:0005524">
    <property type="term" value="F:ATP binding"/>
    <property type="evidence" value="ECO:0007669"/>
    <property type="project" value="UniProtKB-KW"/>
</dbReference>
<dbReference type="GO" id="GO:0004789">
    <property type="term" value="F:thiamine-phosphate diphosphorylase activity"/>
    <property type="evidence" value="ECO:0007669"/>
    <property type="project" value="UniProtKB-UniRule"/>
</dbReference>
<dbReference type="Pfam" id="PF02581">
    <property type="entry name" value="TMP-TENI"/>
    <property type="match status" value="1"/>
</dbReference>
<dbReference type="FunFam" id="3.20.20.70:FF:000096">
    <property type="entry name" value="Thiamine-phosphate synthase"/>
    <property type="match status" value="1"/>
</dbReference>
<dbReference type="UniPathway" id="UPA00060">
    <property type="reaction ID" value="UER00141"/>
</dbReference>
<dbReference type="Proteomes" id="UP000184052">
    <property type="component" value="Unassembled WGS sequence"/>
</dbReference>
<dbReference type="AlphaFoldDB" id="A0A1M6GNR4"/>
<comment type="catalytic activity">
    <reaction evidence="17 18">
        <text>2-[(2R,5Z)-2-carboxy-4-methylthiazol-5(2H)-ylidene]ethyl phosphate + 4-amino-2-methyl-5-(diphosphooxymethyl)pyrimidine + 2 H(+) = thiamine phosphate + CO2 + diphosphate</text>
        <dbReference type="Rhea" id="RHEA:47844"/>
        <dbReference type="ChEBI" id="CHEBI:15378"/>
        <dbReference type="ChEBI" id="CHEBI:16526"/>
        <dbReference type="ChEBI" id="CHEBI:33019"/>
        <dbReference type="ChEBI" id="CHEBI:37575"/>
        <dbReference type="ChEBI" id="CHEBI:57841"/>
        <dbReference type="ChEBI" id="CHEBI:62899"/>
        <dbReference type="EC" id="2.5.1.3"/>
    </reaction>
</comment>
<comment type="similarity">
    <text evidence="5">Belongs to the ThiD family.</text>
</comment>
<feature type="binding site" evidence="18">
    <location>
        <begin position="39"/>
        <end position="43"/>
    </location>
    <ligand>
        <name>4-amino-2-methyl-5-(diphosphooxymethyl)pyrimidine</name>
        <dbReference type="ChEBI" id="CHEBI:57841"/>
    </ligand>
</feature>
<dbReference type="InterPro" id="IPR034291">
    <property type="entry name" value="TMP_synthase"/>
</dbReference>
<dbReference type="InterPro" id="IPR013749">
    <property type="entry name" value="PM/HMP-P_kinase-1"/>
</dbReference>
<dbReference type="SUPFAM" id="SSF51391">
    <property type="entry name" value="Thiamin phosphate synthase"/>
    <property type="match status" value="1"/>
</dbReference>
<keyword evidence="9 21" id="KW-0418">Kinase</keyword>
<dbReference type="OrthoDB" id="9810880at2"/>
<evidence type="ECO:0000256" key="8">
    <source>
        <dbReference type="ARBA" id="ARBA00022741"/>
    </source>
</evidence>
<gene>
    <name evidence="18" type="primary">thiE</name>
    <name evidence="21" type="ORF">SAMN02745751_01776</name>
</gene>
<evidence type="ECO:0000256" key="4">
    <source>
        <dbReference type="ARBA" id="ARBA00005165"/>
    </source>
</evidence>
<dbReference type="CDD" id="cd01169">
    <property type="entry name" value="HMPP_kinase"/>
    <property type="match status" value="1"/>
</dbReference>
<comment type="cofactor">
    <cofactor evidence="18">
        <name>Mg(2+)</name>
        <dbReference type="ChEBI" id="CHEBI:18420"/>
    </cofactor>
    <text evidence="18">Binds 1 Mg(2+) ion per subunit.</text>
</comment>
<comment type="catalytic activity">
    <reaction evidence="2">
        <text>4-amino-2-methyl-5-(phosphooxymethyl)pyrimidine + ATP = 4-amino-2-methyl-5-(diphosphooxymethyl)pyrimidine + ADP</text>
        <dbReference type="Rhea" id="RHEA:19893"/>
        <dbReference type="ChEBI" id="CHEBI:30616"/>
        <dbReference type="ChEBI" id="CHEBI:57841"/>
        <dbReference type="ChEBI" id="CHEBI:58354"/>
        <dbReference type="ChEBI" id="CHEBI:456216"/>
        <dbReference type="EC" id="2.7.4.7"/>
    </reaction>
</comment>
<evidence type="ECO:0000256" key="17">
    <source>
        <dbReference type="ARBA" id="ARBA00047883"/>
    </source>
</evidence>
<accession>A0A1M6GNR4</accession>
<dbReference type="InterPro" id="IPR013785">
    <property type="entry name" value="Aldolase_TIM"/>
</dbReference>
<comment type="pathway">
    <text evidence="4 18">Cofactor biosynthesis; thiamine diphosphate biosynthesis; thiamine phosphate from 4-amino-2-methyl-5-diphosphomethylpyrimidine and 4-methyl-5-(2-phosphoethyl)-thiazole: step 1/1.</text>
</comment>
<dbReference type="GO" id="GO:0009228">
    <property type="term" value="P:thiamine biosynthetic process"/>
    <property type="evidence" value="ECO:0007669"/>
    <property type="project" value="UniProtKB-KW"/>
</dbReference>
<evidence type="ECO:0000256" key="3">
    <source>
        <dbReference type="ARBA" id="ARBA00004769"/>
    </source>
</evidence>
<dbReference type="STRING" id="1121476.SAMN02745751_01776"/>
<evidence type="ECO:0000313" key="22">
    <source>
        <dbReference type="Proteomes" id="UP000184052"/>
    </source>
</evidence>
<evidence type="ECO:0000256" key="1">
    <source>
        <dbReference type="ARBA" id="ARBA00000151"/>
    </source>
</evidence>
<dbReference type="GO" id="GO:0009229">
    <property type="term" value="P:thiamine diphosphate biosynthetic process"/>
    <property type="evidence" value="ECO:0007669"/>
    <property type="project" value="UniProtKB-UniRule"/>
</dbReference>
<dbReference type="InterPro" id="IPR036206">
    <property type="entry name" value="ThiamineP_synth_sf"/>
</dbReference>
<keyword evidence="13" id="KW-0511">Multifunctional enzyme</keyword>
<evidence type="ECO:0000256" key="10">
    <source>
        <dbReference type="ARBA" id="ARBA00022840"/>
    </source>
</evidence>
<evidence type="ECO:0000259" key="19">
    <source>
        <dbReference type="Pfam" id="PF02581"/>
    </source>
</evidence>
<dbReference type="HAMAP" id="MF_00097">
    <property type="entry name" value="TMP_synthase"/>
    <property type="match status" value="1"/>
</dbReference>
<comment type="catalytic activity">
    <reaction evidence="16 18">
        <text>2-(2-carboxy-4-methylthiazol-5-yl)ethyl phosphate + 4-amino-2-methyl-5-(diphosphooxymethyl)pyrimidine + 2 H(+) = thiamine phosphate + CO2 + diphosphate</text>
        <dbReference type="Rhea" id="RHEA:47848"/>
        <dbReference type="ChEBI" id="CHEBI:15378"/>
        <dbReference type="ChEBI" id="CHEBI:16526"/>
        <dbReference type="ChEBI" id="CHEBI:33019"/>
        <dbReference type="ChEBI" id="CHEBI:37575"/>
        <dbReference type="ChEBI" id="CHEBI:57841"/>
        <dbReference type="ChEBI" id="CHEBI:62890"/>
        <dbReference type="EC" id="2.5.1.3"/>
    </reaction>
</comment>
<dbReference type="GO" id="GO:0008902">
    <property type="term" value="F:hydroxymethylpyrimidine kinase activity"/>
    <property type="evidence" value="ECO:0007669"/>
    <property type="project" value="UniProtKB-EC"/>
</dbReference>
<evidence type="ECO:0000256" key="11">
    <source>
        <dbReference type="ARBA" id="ARBA00022842"/>
    </source>
</evidence>
<feature type="domain" description="Thiamine phosphate synthase/TenI" evidence="19">
    <location>
        <begin position="10"/>
        <end position="189"/>
    </location>
</feature>
<keyword evidence="11 18" id="KW-0460">Magnesium</keyword>
<comment type="catalytic activity">
    <reaction evidence="1">
        <text>4-amino-5-hydroxymethyl-2-methylpyrimidine + ATP = 4-amino-2-methyl-5-(phosphooxymethyl)pyrimidine + ADP + H(+)</text>
        <dbReference type="Rhea" id="RHEA:23096"/>
        <dbReference type="ChEBI" id="CHEBI:15378"/>
        <dbReference type="ChEBI" id="CHEBI:16892"/>
        <dbReference type="ChEBI" id="CHEBI:30616"/>
        <dbReference type="ChEBI" id="CHEBI:58354"/>
        <dbReference type="ChEBI" id="CHEBI:456216"/>
        <dbReference type="EC" id="2.7.1.49"/>
    </reaction>
</comment>
<dbReference type="InterPro" id="IPR022998">
    <property type="entry name" value="ThiamineP_synth_TenI"/>
</dbReference>
<dbReference type="NCBIfam" id="TIGR00693">
    <property type="entry name" value="thiE"/>
    <property type="match status" value="1"/>
</dbReference>
<evidence type="ECO:0000256" key="9">
    <source>
        <dbReference type="ARBA" id="ARBA00022777"/>
    </source>
</evidence>
<evidence type="ECO:0000256" key="2">
    <source>
        <dbReference type="ARBA" id="ARBA00000565"/>
    </source>
</evidence>
<evidence type="ECO:0000313" key="21">
    <source>
        <dbReference type="EMBL" id="SHJ11510.1"/>
    </source>
</evidence>
<feature type="binding site" evidence="18">
    <location>
        <position position="71"/>
    </location>
    <ligand>
        <name>4-amino-2-methyl-5-(diphosphooxymethyl)pyrimidine</name>
        <dbReference type="ChEBI" id="CHEBI:57841"/>
    </ligand>
</feature>
<dbReference type="GO" id="GO:0008972">
    <property type="term" value="F:phosphomethylpyrimidine kinase activity"/>
    <property type="evidence" value="ECO:0007669"/>
    <property type="project" value="UniProtKB-EC"/>
</dbReference>
<dbReference type="GO" id="GO:0005829">
    <property type="term" value="C:cytosol"/>
    <property type="evidence" value="ECO:0007669"/>
    <property type="project" value="TreeGrafter"/>
</dbReference>
<dbReference type="InterPro" id="IPR004399">
    <property type="entry name" value="HMP/HMP-P_kinase_dom"/>
</dbReference>
<proteinExistence type="inferred from homology"/>
<dbReference type="RefSeq" id="WP_073049227.1">
    <property type="nucleotide sequence ID" value="NZ_FQZL01000011.1"/>
</dbReference>
<evidence type="ECO:0000256" key="13">
    <source>
        <dbReference type="ARBA" id="ARBA00023268"/>
    </source>
</evidence>
<dbReference type="EC" id="2.5.1.3" evidence="18"/>
<dbReference type="Gene3D" id="3.40.1190.20">
    <property type="match status" value="1"/>
</dbReference>
<feature type="binding site" evidence="18">
    <location>
        <position position="166"/>
    </location>
    <ligand>
        <name>2-[(2R,5Z)-2-carboxy-4-methylthiazol-5(2H)-ylidene]ethyl phosphate</name>
        <dbReference type="ChEBI" id="CHEBI:62899"/>
    </ligand>
</feature>
<keyword evidence="7 18" id="KW-0479">Metal-binding</keyword>
<evidence type="ECO:0000256" key="5">
    <source>
        <dbReference type="ARBA" id="ARBA00009879"/>
    </source>
</evidence>
<organism evidence="21 22">
    <name type="scientific">Dethiosulfatibacter aminovorans DSM 17477</name>
    <dbReference type="NCBI Taxonomy" id="1121476"/>
    <lineage>
        <taxon>Bacteria</taxon>
        <taxon>Bacillati</taxon>
        <taxon>Bacillota</taxon>
        <taxon>Tissierellia</taxon>
        <taxon>Dethiosulfatibacter</taxon>
    </lineage>
</organism>
<keyword evidence="8" id="KW-0547">Nucleotide-binding</keyword>
<dbReference type="Gene3D" id="3.20.20.70">
    <property type="entry name" value="Aldolase class I"/>
    <property type="match status" value="1"/>
</dbReference>
<dbReference type="PANTHER" id="PTHR20858:SF17">
    <property type="entry name" value="HYDROXYMETHYLPYRIMIDINE_PHOSPHOMETHYLPYRIMIDINE KINASE THI20-RELATED"/>
    <property type="match status" value="1"/>
</dbReference>
<dbReference type="NCBIfam" id="TIGR00097">
    <property type="entry name" value="HMP-P_kinase"/>
    <property type="match status" value="1"/>
</dbReference>
<dbReference type="Pfam" id="PF08543">
    <property type="entry name" value="Phos_pyr_kin"/>
    <property type="match status" value="1"/>
</dbReference>
<feature type="domain" description="Pyridoxamine kinase/Phosphomethylpyrimidine kinase" evidence="20">
    <location>
        <begin position="224"/>
        <end position="467"/>
    </location>
</feature>
<keyword evidence="22" id="KW-1185">Reference proteome</keyword>
<evidence type="ECO:0000256" key="15">
    <source>
        <dbReference type="ARBA" id="ARBA00047334"/>
    </source>
</evidence>
<dbReference type="GO" id="GO:0000287">
    <property type="term" value="F:magnesium ion binding"/>
    <property type="evidence" value="ECO:0007669"/>
    <property type="project" value="UniProtKB-UniRule"/>
</dbReference>
<reference evidence="21 22" key="1">
    <citation type="submission" date="2016-11" db="EMBL/GenBank/DDBJ databases">
        <authorList>
            <person name="Jaros S."/>
            <person name="Januszkiewicz K."/>
            <person name="Wedrychowicz H."/>
        </authorList>
    </citation>
    <scope>NUCLEOTIDE SEQUENCE [LARGE SCALE GENOMIC DNA]</scope>
    <source>
        <strain evidence="21 22">DSM 17477</strain>
    </source>
</reference>
<feature type="binding site" evidence="18">
    <location>
        <begin position="186"/>
        <end position="187"/>
    </location>
    <ligand>
        <name>2-[(2R,5Z)-2-carboxy-4-methylthiazol-5(2H)-ylidene]ethyl phosphate</name>
        <dbReference type="ChEBI" id="CHEBI:62899"/>
    </ligand>
</feature>
<dbReference type="EMBL" id="FQZL01000011">
    <property type="protein sequence ID" value="SHJ11510.1"/>
    <property type="molecule type" value="Genomic_DNA"/>
</dbReference>
<feature type="binding site" evidence="18">
    <location>
        <begin position="136"/>
        <end position="138"/>
    </location>
    <ligand>
        <name>2-[(2R,5Z)-2-carboxy-4-methylthiazol-5(2H)-ylidene]ethyl phosphate</name>
        <dbReference type="ChEBI" id="CHEBI:62899"/>
    </ligand>
</feature>
<keyword evidence="10" id="KW-0067">ATP-binding</keyword>
<evidence type="ECO:0000256" key="12">
    <source>
        <dbReference type="ARBA" id="ARBA00022977"/>
    </source>
</evidence>
<name>A0A1M6GNR4_9FIRM</name>
<feature type="binding site" evidence="18">
    <location>
        <position position="91"/>
    </location>
    <ligand>
        <name>Mg(2+)</name>
        <dbReference type="ChEBI" id="CHEBI:18420"/>
    </ligand>
</feature>
<evidence type="ECO:0000256" key="18">
    <source>
        <dbReference type="HAMAP-Rule" id="MF_00097"/>
    </source>
</evidence>
<dbReference type="InterPro" id="IPR029056">
    <property type="entry name" value="Ribokinase-like"/>
</dbReference>
<dbReference type="PANTHER" id="PTHR20858">
    <property type="entry name" value="PHOSPHOMETHYLPYRIMIDINE KINASE"/>
    <property type="match status" value="1"/>
</dbReference>
<evidence type="ECO:0000256" key="6">
    <source>
        <dbReference type="ARBA" id="ARBA00022679"/>
    </source>
</evidence>
<comment type="function">
    <text evidence="18">Condenses 4-methyl-5-(beta-hydroxyethyl)thiazole monophosphate (THZ-P) and 2-methyl-4-amino-5-hydroxymethyl pyrimidine pyrophosphate (HMP-PP) to form thiamine monophosphate (TMP).</text>
</comment>
<evidence type="ECO:0000259" key="20">
    <source>
        <dbReference type="Pfam" id="PF08543"/>
    </source>
</evidence>
<keyword evidence="6 18" id="KW-0808">Transferase</keyword>
<comment type="similarity">
    <text evidence="18">Belongs to the thiamine-phosphate synthase family.</text>
</comment>
<comment type="pathway">
    <text evidence="14">Cofactor biosynthesis; thiamine diphosphate biosynthesis; 4-amino-2-methyl-5-diphosphomethylpyrimidine from 5-amino-1-(5-phospho-D-ribosyl)imidazole: step 2/3.</text>
</comment>
<evidence type="ECO:0000256" key="16">
    <source>
        <dbReference type="ARBA" id="ARBA00047851"/>
    </source>
</evidence>
<feature type="binding site" evidence="18">
    <location>
        <position position="72"/>
    </location>
    <ligand>
        <name>Mg(2+)</name>
        <dbReference type="ChEBI" id="CHEBI:18420"/>
    </ligand>
</feature>
<evidence type="ECO:0000256" key="14">
    <source>
        <dbReference type="ARBA" id="ARBA00037917"/>
    </source>
</evidence>
<dbReference type="SUPFAM" id="SSF53613">
    <property type="entry name" value="Ribokinase-like"/>
    <property type="match status" value="1"/>
</dbReference>
<feature type="binding site" evidence="18">
    <location>
        <position position="139"/>
    </location>
    <ligand>
        <name>4-amino-2-methyl-5-(diphosphooxymethyl)pyrimidine</name>
        <dbReference type="ChEBI" id="CHEBI:57841"/>
    </ligand>
</feature>
<comment type="catalytic activity">
    <reaction evidence="15 18">
        <text>4-methyl-5-(2-phosphooxyethyl)-thiazole + 4-amino-2-methyl-5-(diphosphooxymethyl)pyrimidine + H(+) = thiamine phosphate + diphosphate</text>
        <dbReference type="Rhea" id="RHEA:22328"/>
        <dbReference type="ChEBI" id="CHEBI:15378"/>
        <dbReference type="ChEBI" id="CHEBI:33019"/>
        <dbReference type="ChEBI" id="CHEBI:37575"/>
        <dbReference type="ChEBI" id="CHEBI:57841"/>
        <dbReference type="ChEBI" id="CHEBI:58296"/>
        <dbReference type="EC" id="2.5.1.3"/>
    </reaction>
</comment>
<dbReference type="CDD" id="cd00564">
    <property type="entry name" value="TMP_TenI"/>
    <property type="match status" value="1"/>
</dbReference>
<sequence length="472" mass="50933">MNIFREHLKLYLVTDRRWNSEGILEDVKTALDHGVTCLQIREKDMEHDDFLKISREMKKLTDERKIPFIINDDVEIAVKCDAAGVHIGQGDMPVTEARKKIGQDRILGVSVSTVEEALKAEAEGADYLGVGAMFITSTKGDANPVKLQELKAITETVSIPVVAIGGIDESNILKLDRTGVYGVAVVSSILAKGDIAAATVDMAEKSDILVHDTVRKVLTIAGSDPSGGAGIQADLKTMAAHNCFGMSVITGLTAQNTTGVYGIENVSEDFVANQMDCVFKDIRPEAVKVGMVSSVGIINAISEGLKAHKATHVVVDPVMVSTSGSRLLEDGAMLALKEKLIPLAEVITPNIFEAELLADMKIETKDDMVMAAEKISSWYGGHILVKGGHLHEEASDLLYSRGETFWYKSERIENPNTHGTGCTLSSAIASNLAKGYDIRKSIENSKGFITGAIKDKLNLGKGRGPLNHQFKS</sequence>